<name>A0AAD5KBR6_9FUNG</name>
<evidence type="ECO:0000256" key="4">
    <source>
        <dbReference type="ARBA" id="ARBA00023125"/>
    </source>
</evidence>
<dbReference type="PRINTS" id="PR00056">
    <property type="entry name" value="HSFDOMAIN"/>
</dbReference>
<reference evidence="9" key="2">
    <citation type="submission" date="2023-02" db="EMBL/GenBank/DDBJ databases">
        <authorList>
            <consortium name="DOE Joint Genome Institute"/>
            <person name="Mondo S.J."/>
            <person name="Chang Y."/>
            <person name="Wang Y."/>
            <person name="Ahrendt S."/>
            <person name="Andreopoulos W."/>
            <person name="Barry K."/>
            <person name="Beard J."/>
            <person name="Benny G.L."/>
            <person name="Blankenship S."/>
            <person name="Bonito G."/>
            <person name="Cuomo C."/>
            <person name="Desiro A."/>
            <person name="Gervers K.A."/>
            <person name="Hundley H."/>
            <person name="Kuo A."/>
            <person name="LaButti K."/>
            <person name="Lang B.F."/>
            <person name="Lipzen A."/>
            <person name="O'Donnell K."/>
            <person name="Pangilinan J."/>
            <person name="Reynolds N."/>
            <person name="Sandor L."/>
            <person name="Smith M.W."/>
            <person name="Tsang A."/>
            <person name="Grigoriev I.V."/>
            <person name="Stajich J.E."/>
            <person name="Spatafora J.W."/>
        </authorList>
    </citation>
    <scope>NUCLEOTIDE SEQUENCE</scope>
    <source>
        <strain evidence="9">RSA 2281</strain>
    </source>
</reference>
<dbReference type="SUPFAM" id="SSF46785">
    <property type="entry name" value="Winged helix' DNA-binding domain"/>
    <property type="match status" value="1"/>
</dbReference>
<dbReference type="InterPro" id="IPR036390">
    <property type="entry name" value="WH_DNA-bd_sf"/>
</dbReference>
<dbReference type="Pfam" id="PF00447">
    <property type="entry name" value="HSF_DNA-bind"/>
    <property type="match status" value="1"/>
</dbReference>
<accession>A0AAD5KBR6</accession>
<dbReference type="AlphaFoldDB" id="A0AAD5KBR6"/>
<keyword evidence="6" id="KW-0539">Nucleus</keyword>
<gene>
    <name evidence="9" type="ORF">BDA99DRAFT_437037</name>
</gene>
<dbReference type="GO" id="GO:0043565">
    <property type="term" value="F:sequence-specific DNA binding"/>
    <property type="evidence" value="ECO:0007669"/>
    <property type="project" value="InterPro"/>
</dbReference>
<dbReference type="PANTHER" id="PTHR10015">
    <property type="entry name" value="HEAT SHOCK TRANSCRIPTION FACTOR"/>
    <property type="match status" value="1"/>
</dbReference>
<evidence type="ECO:0000256" key="7">
    <source>
        <dbReference type="RuleBase" id="RU004020"/>
    </source>
</evidence>
<keyword evidence="4 9" id="KW-0238">DNA-binding</keyword>
<organism evidence="9 10">
    <name type="scientific">Phascolomyces articulosus</name>
    <dbReference type="NCBI Taxonomy" id="60185"/>
    <lineage>
        <taxon>Eukaryota</taxon>
        <taxon>Fungi</taxon>
        <taxon>Fungi incertae sedis</taxon>
        <taxon>Mucoromycota</taxon>
        <taxon>Mucoromycotina</taxon>
        <taxon>Mucoromycetes</taxon>
        <taxon>Mucorales</taxon>
        <taxon>Lichtheimiaceae</taxon>
        <taxon>Phascolomyces</taxon>
    </lineage>
</organism>
<comment type="caution">
    <text evidence="9">The sequence shown here is derived from an EMBL/GenBank/DDBJ whole genome shotgun (WGS) entry which is preliminary data.</text>
</comment>
<evidence type="ECO:0000313" key="10">
    <source>
        <dbReference type="Proteomes" id="UP001209540"/>
    </source>
</evidence>
<keyword evidence="3" id="KW-0805">Transcription regulation</keyword>
<reference evidence="9" key="1">
    <citation type="journal article" date="2022" name="IScience">
        <title>Evolution of zygomycete secretomes and the origins of terrestrial fungal ecologies.</title>
        <authorList>
            <person name="Chang Y."/>
            <person name="Wang Y."/>
            <person name="Mondo S."/>
            <person name="Ahrendt S."/>
            <person name="Andreopoulos W."/>
            <person name="Barry K."/>
            <person name="Beard J."/>
            <person name="Benny G.L."/>
            <person name="Blankenship S."/>
            <person name="Bonito G."/>
            <person name="Cuomo C."/>
            <person name="Desiro A."/>
            <person name="Gervers K.A."/>
            <person name="Hundley H."/>
            <person name="Kuo A."/>
            <person name="LaButti K."/>
            <person name="Lang B.F."/>
            <person name="Lipzen A."/>
            <person name="O'Donnell K."/>
            <person name="Pangilinan J."/>
            <person name="Reynolds N."/>
            <person name="Sandor L."/>
            <person name="Smith M.E."/>
            <person name="Tsang A."/>
            <person name="Grigoriev I.V."/>
            <person name="Stajich J.E."/>
            <person name="Spatafora J.W."/>
        </authorList>
    </citation>
    <scope>NUCLEOTIDE SEQUENCE</scope>
    <source>
        <strain evidence="9">RSA 2281</strain>
    </source>
</reference>
<evidence type="ECO:0000256" key="2">
    <source>
        <dbReference type="ARBA" id="ARBA00006403"/>
    </source>
</evidence>
<dbReference type="InterPro" id="IPR036388">
    <property type="entry name" value="WH-like_DNA-bd_sf"/>
</dbReference>
<evidence type="ECO:0000256" key="5">
    <source>
        <dbReference type="ARBA" id="ARBA00023163"/>
    </source>
</evidence>
<evidence type="ECO:0000259" key="8">
    <source>
        <dbReference type="SMART" id="SM00415"/>
    </source>
</evidence>
<dbReference type="GO" id="GO:0005634">
    <property type="term" value="C:nucleus"/>
    <property type="evidence" value="ECO:0007669"/>
    <property type="project" value="UniProtKB-SubCell"/>
</dbReference>
<dbReference type="GO" id="GO:0003700">
    <property type="term" value="F:DNA-binding transcription factor activity"/>
    <property type="evidence" value="ECO:0007669"/>
    <property type="project" value="InterPro"/>
</dbReference>
<evidence type="ECO:0000313" key="9">
    <source>
        <dbReference type="EMBL" id="KAI9265126.1"/>
    </source>
</evidence>
<dbReference type="Gene3D" id="1.10.10.10">
    <property type="entry name" value="Winged helix-like DNA-binding domain superfamily/Winged helix DNA-binding domain"/>
    <property type="match status" value="1"/>
</dbReference>
<sequence>MLEDASIKHLISWSQNGDLFSVTNPTSFSRTVLPQYFKHNNWQSFVRQLNMYGFHKVNDMIHSNLTTESQNWEFKHPHFRRGAVEDLKNIKRKSAKSRHHLQHRPPLSAYPNEGDEYLYGPMYKHILDMEERLQSMTKAYEVLHVQTSSLKSLLSGQQKVKK</sequence>
<dbReference type="FunFam" id="1.10.10.10:FF:000027">
    <property type="entry name" value="Heat shock transcription factor 1"/>
    <property type="match status" value="1"/>
</dbReference>
<dbReference type="Proteomes" id="UP001209540">
    <property type="component" value="Unassembled WGS sequence"/>
</dbReference>
<feature type="domain" description="HSF-type DNA-binding" evidence="8">
    <location>
        <begin position="1"/>
        <end position="93"/>
    </location>
</feature>
<dbReference type="InterPro" id="IPR000232">
    <property type="entry name" value="HSF_DNA-bd"/>
</dbReference>
<evidence type="ECO:0000256" key="6">
    <source>
        <dbReference type="ARBA" id="ARBA00023242"/>
    </source>
</evidence>
<proteinExistence type="inferred from homology"/>
<keyword evidence="10" id="KW-1185">Reference proteome</keyword>
<dbReference type="EMBL" id="JAIXMP010000011">
    <property type="protein sequence ID" value="KAI9265126.1"/>
    <property type="molecule type" value="Genomic_DNA"/>
</dbReference>
<dbReference type="PANTHER" id="PTHR10015:SF427">
    <property type="entry name" value="HEAT SHOCK FACTOR PROTEIN"/>
    <property type="match status" value="1"/>
</dbReference>
<comment type="subcellular location">
    <subcellularLocation>
        <location evidence="1">Nucleus</location>
    </subcellularLocation>
</comment>
<keyword evidence="5" id="KW-0804">Transcription</keyword>
<evidence type="ECO:0000256" key="3">
    <source>
        <dbReference type="ARBA" id="ARBA00023015"/>
    </source>
</evidence>
<protein>
    <submittedName>
        <fullName evidence="9">HSF-type DNA-binding-domain-containing protein</fullName>
    </submittedName>
</protein>
<dbReference type="SMART" id="SM00415">
    <property type="entry name" value="HSF"/>
    <property type="match status" value="1"/>
</dbReference>
<evidence type="ECO:0000256" key="1">
    <source>
        <dbReference type="ARBA" id="ARBA00004123"/>
    </source>
</evidence>
<comment type="similarity">
    <text evidence="2 7">Belongs to the HSF family.</text>
</comment>